<dbReference type="InterPro" id="IPR026876">
    <property type="entry name" value="Fn3_assoc_repeat"/>
</dbReference>
<dbReference type="Pfam" id="PF12733">
    <property type="entry name" value="Cadherin-like"/>
    <property type="match status" value="2"/>
</dbReference>
<dbReference type="InterPro" id="IPR036439">
    <property type="entry name" value="Dockerin_dom_sf"/>
</dbReference>
<evidence type="ECO:0000313" key="4">
    <source>
        <dbReference type="EMBL" id="TBL68024.1"/>
    </source>
</evidence>
<evidence type="ECO:0008006" key="6">
    <source>
        <dbReference type="Google" id="ProtNLM"/>
    </source>
</evidence>
<dbReference type="InterPro" id="IPR025883">
    <property type="entry name" value="Cadherin-like_domain"/>
</dbReference>
<dbReference type="OrthoDB" id="2442444at2"/>
<feature type="signal peptide" evidence="1">
    <location>
        <begin position="1"/>
        <end position="31"/>
    </location>
</feature>
<dbReference type="Proteomes" id="UP000293142">
    <property type="component" value="Unassembled WGS sequence"/>
</dbReference>
<sequence length="725" mass="76866">MKEFWLFRVKCASALLGGLLLLLCLSLSVSAQSAGTEGGGTGSWQVSGPGTTNVTVDQATYKTTLTYAYQDTAVFNGITWTLQRQAAETGTIHYRWHYSGLHAWFQAKAGLSAFVVHADNTVTETTLLPNGSVVSGGFDERGDVSFQVNAGELYGFHVYGSNYDYNDFLNGTLEFRDPSPQLDVDDALSVISVGTIRGTNPDLDNVTTHLSLPSAGIYDTSVTWISDNSAVVTNSGVVSRPPYNGDDAIVQLTATVTKDVYSNSKNFTVKVLKNSASTGEYIEVPADGTVQFAEGMRLVFEPSALSAGAAVRLDASSPNVSGTGLQSVGSAVYLTVNGIVLNSSHPAMLSFSNTAGADLSKLGIFYWDSSKGWIYLPTTVQNGVAYASIDRSATYGLFVAQQASISVTPQPGAIVAGTPMTMIPSEEGGEIYYTLDGTNPSRTHGFRYDVAAKPVIGAGSSTFKVFAAAPNRLDSPIATWNYYGTYPAPELSSLFVSMLGNITLVPGVYQYAVTVDNSVSGVVYSAAVTAPGLKLQNGSTSVTGTVYLPVGATVLTFVVSSTDSGQQNSYTLTITRQSSGNADIAAVMYQSAPLQRTGDSFALSVHYEINRLELAVALSDSGSSMSVTGAVYQGNTITIPQLALGVNTFQIRVTAQNGADKTYSLNVVRLADPSLGYVDLNHDGTVTINDVLVWVQTPVDINLDGVTNRDDLIYLMRQIQPLSSR</sequence>
<dbReference type="InterPro" id="IPR046780">
    <property type="entry name" value="aBig_2"/>
</dbReference>
<protein>
    <recommendedName>
        <fullName evidence="6">Cadherin-like beta sandwich domain-containing protein</fullName>
    </recommendedName>
</protein>
<reference evidence="4 5" key="1">
    <citation type="submission" date="2019-02" db="EMBL/GenBank/DDBJ databases">
        <title>Paenibacillus sp. nov., isolated from surface-sterilized tissue of Thalictrum simplex L.</title>
        <authorList>
            <person name="Tuo L."/>
        </authorList>
    </citation>
    <scope>NUCLEOTIDE SEQUENCE [LARGE SCALE GENOMIC DNA]</scope>
    <source>
        <strain evidence="4 5">N2SHLJ1</strain>
    </source>
</reference>
<feature type="domain" description="Atrophied bacterial Ig" evidence="3">
    <location>
        <begin position="199"/>
        <end position="273"/>
    </location>
</feature>
<dbReference type="PROSITE" id="PS00018">
    <property type="entry name" value="EF_HAND_1"/>
    <property type="match status" value="1"/>
</dbReference>
<organism evidence="4 5">
    <name type="scientific">Paenibacillus thalictri</name>
    <dbReference type="NCBI Taxonomy" id="2527873"/>
    <lineage>
        <taxon>Bacteria</taxon>
        <taxon>Bacillati</taxon>
        <taxon>Bacillota</taxon>
        <taxon>Bacilli</taxon>
        <taxon>Bacillales</taxon>
        <taxon>Paenibacillaceae</taxon>
        <taxon>Paenibacillus</taxon>
    </lineage>
</organism>
<accession>A0A4Q9DFW9</accession>
<name>A0A4Q9DFW9_9BACL</name>
<keyword evidence="5" id="KW-1185">Reference proteome</keyword>
<gene>
    <name evidence="4" type="ORF">EYB31_38845</name>
</gene>
<dbReference type="AlphaFoldDB" id="A0A4Q9DFW9"/>
<comment type="caution">
    <text evidence="4">The sequence shown here is derived from an EMBL/GenBank/DDBJ whole genome shotgun (WGS) entry which is preliminary data.</text>
</comment>
<dbReference type="EMBL" id="SIRE01000050">
    <property type="protein sequence ID" value="TBL68024.1"/>
    <property type="molecule type" value="Genomic_DNA"/>
</dbReference>
<feature type="domain" description="Cadherin-like beta-sandwich-like" evidence="2">
    <location>
        <begin position="505"/>
        <end position="577"/>
    </location>
</feature>
<evidence type="ECO:0000256" key="1">
    <source>
        <dbReference type="SAM" id="SignalP"/>
    </source>
</evidence>
<dbReference type="RefSeq" id="WP_131018991.1">
    <property type="nucleotide sequence ID" value="NZ_SIRE01000050.1"/>
</dbReference>
<dbReference type="InterPro" id="IPR018247">
    <property type="entry name" value="EF_Hand_1_Ca_BS"/>
</dbReference>
<dbReference type="GO" id="GO:0000272">
    <property type="term" value="P:polysaccharide catabolic process"/>
    <property type="evidence" value="ECO:0007669"/>
    <property type="project" value="InterPro"/>
</dbReference>
<feature type="domain" description="Cadherin-like beta-sandwich-like" evidence="2">
    <location>
        <begin position="600"/>
        <end position="669"/>
    </location>
</feature>
<evidence type="ECO:0000259" key="3">
    <source>
        <dbReference type="Pfam" id="PF20578"/>
    </source>
</evidence>
<dbReference type="SUPFAM" id="SSF63446">
    <property type="entry name" value="Type I dockerin domain"/>
    <property type="match status" value="1"/>
</dbReference>
<feature type="chain" id="PRO_5038685354" description="Cadherin-like beta sandwich domain-containing protein" evidence="1">
    <location>
        <begin position="32"/>
        <end position="725"/>
    </location>
</feature>
<evidence type="ECO:0000259" key="2">
    <source>
        <dbReference type="Pfam" id="PF12733"/>
    </source>
</evidence>
<evidence type="ECO:0000313" key="5">
    <source>
        <dbReference type="Proteomes" id="UP000293142"/>
    </source>
</evidence>
<dbReference type="Pfam" id="PF20578">
    <property type="entry name" value="aBig_2"/>
    <property type="match status" value="1"/>
</dbReference>
<dbReference type="Pfam" id="PF13287">
    <property type="entry name" value="Fn3_assoc"/>
    <property type="match status" value="1"/>
</dbReference>
<proteinExistence type="predicted"/>
<keyword evidence="1" id="KW-0732">Signal</keyword>